<dbReference type="PROSITE" id="PS50294">
    <property type="entry name" value="WD_REPEATS_REGION"/>
    <property type="match status" value="3"/>
</dbReference>
<feature type="compositionally biased region" description="Low complexity" evidence="7">
    <location>
        <begin position="550"/>
        <end position="568"/>
    </location>
</feature>
<feature type="repeat" description="WD" evidence="6">
    <location>
        <begin position="135"/>
        <end position="176"/>
    </location>
</feature>
<feature type="compositionally biased region" description="Low complexity" evidence="7">
    <location>
        <begin position="521"/>
        <end position="541"/>
    </location>
</feature>
<dbReference type="InterPro" id="IPR019775">
    <property type="entry name" value="WD40_repeat_CS"/>
</dbReference>
<evidence type="ECO:0000256" key="6">
    <source>
        <dbReference type="PROSITE-ProRule" id="PRU00221"/>
    </source>
</evidence>
<dbReference type="InterPro" id="IPR020472">
    <property type="entry name" value="WD40_PAC1"/>
</dbReference>
<feature type="compositionally biased region" description="Low complexity" evidence="7">
    <location>
        <begin position="620"/>
        <end position="639"/>
    </location>
</feature>
<evidence type="ECO:0000256" key="2">
    <source>
        <dbReference type="ARBA" id="ARBA00022574"/>
    </source>
</evidence>
<dbReference type="SUPFAM" id="SSF50978">
    <property type="entry name" value="WD40 repeat-like"/>
    <property type="match status" value="1"/>
</dbReference>
<evidence type="ECO:0000256" key="5">
    <source>
        <dbReference type="ARBA" id="ARBA00038344"/>
    </source>
</evidence>
<evidence type="ECO:0000256" key="7">
    <source>
        <dbReference type="SAM" id="MobiDB-lite"/>
    </source>
</evidence>
<dbReference type="OrthoDB" id="2096344at2759"/>
<evidence type="ECO:0000313" key="9">
    <source>
        <dbReference type="Proteomes" id="UP000054350"/>
    </source>
</evidence>
<dbReference type="PANTHER" id="PTHR22852">
    <property type="entry name" value="LETHAL 2 DENTICLELESS PROTEIN RETINOIC ACID-REGULATED NUCLEAR MATRIX-ASSOCIATED PROTEIN"/>
    <property type="match status" value="1"/>
</dbReference>
<comment type="similarity">
    <text evidence="5">Belongs to the WD repeat cdt2 family.</text>
</comment>
<dbReference type="PRINTS" id="PR00320">
    <property type="entry name" value="GPROTEINBRPT"/>
</dbReference>
<dbReference type="Gene3D" id="2.130.10.10">
    <property type="entry name" value="YVTN repeat-like/Quinoprotein amine dehydrogenase"/>
    <property type="match status" value="2"/>
</dbReference>
<accession>A0A0L0S9Q6</accession>
<dbReference type="InterPro" id="IPR001680">
    <property type="entry name" value="WD40_rpt"/>
</dbReference>
<dbReference type="GO" id="GO:0030674">
    <property type="term" value="F:protein-macromolecule adaptor activity"/>
    <property type="evidence" value="ECO:0007669"/>
    <property type="project" value="TreeGrafter"/>
</dbReference>
<dbReference type="GO" id="GO:0043161">
    <property type="term" value="P:proteasome-mediated ubiquitin-dependent protein catabolic process"/>
    <property type="evidence" value="ECO:0007669"/>
    <property type="project" value="TreeGrafter"/>
</dbReference>
<dbReference type="STRING" id="578462.A0A0L0S9Q6"/>
<dbReference type="EMBL" id="GG745334">
    <property type="protein sequence ID" value="KNE59182.1"/>
    <property type="molecule type" value="Genomic_DNA"/>
</dbReference>
<feature type="repeat" description="WD" evidence="6">
    <location>
        <begin position="177"/>
        <end position="212"/>
    </location>
</feature>
<feature type="repeat" description="WD" evidence="6">
    <location>
        <begin position="413"/>
        <end position="446"/>
    </location>
</feature>
<feature type="compositionally biased region" description="Low complexity" evidence="7">
    <location>
        <begin position="31"/>
        <end position="45"/>
    </location>
</feature>
<protein>
    <submittedName>
        <fullName evidence="8">Uncharacterized protein</fullName>
    </submittedName>
</protein>
<evidence type="ECO:0000256" key="3">
    <source>
        <dbReference type="ARBA" id="ARBA00022737"/>
    </source>
</evidence>
<dbReference type="AlphaFoldDB" id="A0A0L0S9Q6"/>
<reference evidence="8 9" key="1">
    <citation type="submission" date="2009-11" db="EMBL/GenBank/DDBJ databases">
        <title>Annotation of Allomyces macrogynus ATCC 38327.</title>
        <authorList>
            <consortium name="The Broad Institute Genome Sequencing Platform"/>
            <person name="Russ C."/>
            <person name="Cuomo C."/>
            <person name="Burger G."/>
            <person name="Gray M.W."/>
            <person name="Holland P.W.H."/>
            <person name="King N."/>
            <person name="Lang F.B.F."/>
            <person name="Roger A.J."/>
            <person name="Ruiz-Trillo I."/>
            <person name="Young S.K."/>
            <person name="Zeng Q."/>
            <person name="Gargeya S."/>
            <person name="Fitzgerald M."/>
            <person name="Haas B."/>
            <person name="Abouelleil A."/>
            <person name="Alvarado L."/>
            <person name="Arachchi H.M."/>
            <person name="Berlin A."/>
            <person name="Chapman S.B."/>
            <person name="Gearin G."/>
            <person name="Goldberg J."/>
            <person name="Griggs A."/>
            <person name="Gujja S."/>
            <person name="Hansen M."/>
            <person name="Heiman D."/>
            <person name="Howarth C."/>
            <person name="Larimer J."/>
            <person name="Lui A."/>
            <person name="MacDonald P.J.P."/>
            <person name="McCowen C."/>
            <person name="Montmayeur A."/>
            <person name="Murphy C."/>
            <person name="Neiman D."/>
            <person name="Pearson M."/>
            <person name="Priest M."/>
            <person name="Roberts A."/>
            <person name="Saif S."/>
            <person name="Shea T."/>
            <person name="Sisk P."/>
            <person name="Stolte C."/>
            <person name="Sykes S."/>
            <person name="Wortman J."/>
            <person name="Nusbaum C."/>
            <person name="Birren B."/>
        </authorList>
    </citation>
    <scope>NUCLEOTIDE SEQUENCE [LARGE SCALE GENOMIC DNA]</scope>
    <source>
        <strain evidence="8 9">ATCC 38327</strain>
    </source>
</reference>
<evidence type="ECO:0000313" key="8">
    <source>
        <dbReference type="EMBL" id="KNE59182.1"/>
    </source>
</evidence>
<comment type="pathway">
    <text evidence="1">Protein modification; protein ubiquitination.</text>
</comment>
<organism evidence="8 9">
    <name type="scientific">Allomyces macrogynus (strain ATCC 38327)</name>
    <name type="common">Allomyces javanicus var. macrogynus</name>
    <dbReference type="NCBI Taxonomy" id="578462"/>
    <lineage>
        <taxon>Eukaryota</taxon>
        <taxon>Fungi</taxon>
        <taxon>Fungi incertae sedis</taxon>
        <taxon>Blastocladiomycota</taxon>
        <taxon>Blastocladiomycetes</taxon>
        <taxon>Blastocladiales</taxon>
        <taxon>Blastocladiaceae</taxon>
        <taxon>Allomyces</taxon>
    </lineage>
</organism>
<feature type="compositionally biased region" description="Low complexity" evidence="7">
    <location>
        <begin position="580"/>
        <end position="605"/>
    </location>
</feature>
<evidence type="ECO:0000256" key="1">
    <source>
        <dbReference type="ARBA" id="ARBA00004906"/>
    </source>
</evidence>
<keyword evidence="2 6" id="KW-0853">WD repeat</keyword>
<dbReference type="PANTHER" id="PTHR22852:SF0">
    <property type="entry name" value="DENTICLELESS PROTEIN HOMOLOG"/>
    <property type="match status" value="1"/>
</dbReference>
<feature type="region of interest" description="Disordered" evidence="7">
    <location>
        <begin position="1"/>
        <end position="45"/>
    </location>
</feature>
<name>A0A0L0S9Q6_ALLM3</name>
<dbReference type="GO" id="GO:0005634">
    <property type="term" value="C:nucleus"/>
    <property type="evidence" value="ECO:0007669"/>
    <property type="project" value="TreeGrafter"/>
</dbReference>
<feature type="repeat" description="WD" evidence="6">
    <location>
        <begin position="274"/>
        <end position="301"/>
    </location>
</feature>
<reference evidence="9" key="2">
    <citation type="submission" date="2009-11" db="EMBL/GenBank/DDBJ databases">
        <title>The Genome Sequence of Allomyces macrogynus strain ATCC 38327.</title>
        <authorList>
            <consortium name="The Broad Institute Genome Sequencing Platform"/>
            <person name="Russ C."/>
            <person name="Cuomo C."/>
            <person name="Shea T."/>
            <person name="Young S.K."/>
            <person name="Zeng Q."/>
            <person name="Koehrsen M."/>
            <person name="Haas B."/>
            <person name="Borodovsky M."/>
            <person name="Guigo R."/>
            <person name="Alvarado L."/>
            <person name="Berlin A."/>
            <person name="Borenstein D."/>
            <person name="Chen Z."/>
            <person name="Engels R."/>
            <person name="Freedman E."/>
            <person name="Gellesch M."/>
            <person name="Goldberg J."/>
            <person name="Griggs A."/>
            <person name="Gujja S."/>
            <person name="Heiman D."/>
            <person name="Hepburn T."/>
            <person name="Howarth C."/>
            <person name="Jen D."/>
            <person name="Larson L."/>
            <person name="Lewis B."/>
            <person name="Mehta T."/>
            <person name="Park D."/>
            <person name="Pearson M."/>
            <person name="Roberts A."/>
            <person name="Saif S."/>
            <person name="Shenoy N."/>
            <person name="Sisk P."/>
            <person name="Stolte C."/>
            <person name="Sykes S."/>
            <person name="Walk T."/>
            <person name="White J."/>
            <person name="Yandava C."/>
            <person name="Burger G."/>
            <person name="Gray M.W."/>
            <person name="Holland P.W.H."/>
            <person name="King N."/>
            <person name="Lang F.B.F."/>
            <person name="Roger A.J."/>
            <person name="Ruiz-Trillo I."/>
            <person name="Lander E."/>
            <person name="Nusbaum C."/>
        </authorList>
    </citation>
    <scope>NUCLEOTIDE SEQUENCE [LARGE SCALE GENOMIC DNA]</scope>
    <source>
        <strain evidence="9">ATCC 38327</strain>
    </source>
</reference>
<sequence length="647" mass="67783">MLQHPRPTPAGDPHQAVPAQLDDESSCDVLASPSSANPSRPAPSSRIAALRRSEWTGLSVLRAVDGTRARLLDMVSAPTQCHVCISTAYVPVPTYAADFAPKATGTRFLAAADESGTLTVLDTDNADDALLAARFLAHRNSIFDVKWHPTNPLLATASGDHTAAIWDVETQHATALLSAHASSVRNITFNPHDPSLLATGSRDGAIMVWDLRCAGVAMRIGDVTADNDAPAGTAYGAANVLRHAHATSTTVVPGKSTPMASRSSAAEVAATVSISSVLFTSERELASAGAYDGVVRLWDVRKHGSHNHRARAVPSRVSTNLTAGRARKFGLTHMALDPARRVLYASGMTSTVYAVDADSLTPLAAFASARFTPSHYTRVAVDPAGEWVAAGSTQHTVVVWQAKRPDRAPVLLQNGHAAEVSSVVFSHSTVGFRLASCSDDATVRIWRENSLVAQDVRAVTDERAEPGATDLALKSWGCAVEEQGHVPVAVPCAEDEGEAVGRTPARTTDLKSFLEARMSTPARSASSPSLASPAPAALSSSGVDEGTLRPLASSSSTPALTPSQSTPSTRRKRTITDFFKSQQASPTAASPSPKSRSRRTTASARQVEKGDEENAPPNPSTSSASASSPASSSSNSTPPDDAPLEEQ</sequence>
<dbReference type="VEuPathDB" id="FungiDB:AMAG_03507"/>
<dbReference type="SMART" id="SM00320">
    <property type="entry name" value="WD40"/>
    <property type="match status" value="5"/>
</dbReference>
<gene>
    <name evidence="8" type="ORF">AMAG_03507</name>
</gene>
<dbReference type="Proteomes" id="UP000054350">
    <property type="component" value="Unassembled WGS sequence"/>
</dbReference>
<proteinExistence type="inferred from homology"/>
<feature type="region of interest" description="Disordered" evidence="7">
    <location>
        <begin position="518"/>
        <end position="647"/>
    </location>
</feature>
<keyword evidence="3" id="KW-0677">Repeat</keyword>
<dbReference type="InterPro" id="IPR051865">
    <property type="entry name" value="WD-repeat_CDT2_adapter"/>
</dbReference>
<keyword evidence="4" id="KW-0833">Ubl conjugation pathway</keyword>
<dbReference type="PROSITE" id="PS50082">
    <property type="entry name" value="WD_REPEATS_2"/>
    <property type="match status" value="4"/>
</dbReference>
<dbReference type="PROSITE" id="PS00678">
    <property type="entry name" value="WD_REPEATS_1"/>
    <property type="match status" value="3"/>
</dbReference>
<keyword evidence="9" id="KW-1185">Reference proteome</keyword>
<dbReference type="Pfam" id="PF00400">
    <property type="entry name" value="WD40"/>
    <property type="match status" value="5"/>
</dbReference>
<dbReference type="eggNOG" id="KOG0321">
    <property type="taxonomic scope" value="Eukaryota"/>
</dbReference>
<evidence type="ECO:0000256" key="4">
    <source>
        <dbReference type="ARBA" id="ARBA00022786"/>
    </source>
</evidence>
<dbReference type="InterPro" id="IPR015943">
    <property type="entry name" value="WD40/YVTN_repeat-like_dom_sf"/>
</dbReference>
<dbReference type="InterPro" id="IPR036322">
    <property type="entry name" value="WD40_repeat_dom_sf"/>
</dbReference>
<feature type="compositionally biased region" description="Pro residues" evidence="7">
    <location>
        <begin position="1"/>
        <end position="10"/>
    </location>
</feature>